<feature type="transmembrane region" description="Helical" evidence="1">
    <location>
        <begin position="6"/>
        <end position="21"/>
    </location>
</feature>
<feature type="transmembrane region" description="Helical" evidence="1">
    <location>
        <begin position="28"/>
        <end position="49"/>
    </location>
</feature>
<dbReference type="GO" id="GO:0010468">
    <property type="term" value="P:regulation of gene expression"/>
    <property type="evidence" value="ECO:0007669"/>
    <property type="project" value="InterPro"/>
</dbReference>
<comment type="caution">
    <text evidence="2">The sequence shown here is derived from an EMBL/GenBank/DDBJ whole genome shotgun (WGS) entry which is preliminary data.</text>
</comment>
<dbReference type="Pfam" id="PF05145">
    <property type="entry name" value="AbrB"/>
    <property type="match status" value="1"/>
</dbReference>
<keyword evidence="1" id="KW-0472">Membrane</keyword>
<dbReference type="PIRSF" id="PIRSF038991">
    <property type="entry name" value="Protein_AbrB"/>
    <property type="match status" value="1"/>
</dbReference>
<dbReference type="InterPro" id="IPR007820">
    <property type="entry name" value="AbrB_fam"/>
</dbReference>
<feature type="transmembrane region" description="Helical" evidence="1">
    <location>
        <begin position="55"/>
        <end position="72"/>
    </location>
</feature>
<keyword evidence="1" id="KW-1133">Transmembrane helix</keyword>
<dbReference type="EMBL" id="WSRQ01000037">
    <property type="protein sequence ID" value="MVX65761.1"/>
    <property type="molecule type" value="Genomic_DNA"/>
</dbReference>
<name>A0A964RQ21_9CLOT</name>
<reference evidence="2" key="1">
    <citation type="submission" date="2019-12" db="EMBL/GenBank/DDBJ databases">
        <title>Microbes associate with the intestines of laboratory mice.</title>
        <authorList>
            <person name="Navarre W."/>
            <person name="Wong E."/>
        </authorList>
    </citation>
    <scope>NUCLEOTIDE SEQUENCE</scope>
    <source>
        <strain evidence="2">NM79_F5</strain>
    </source>
</reference>
<accession>A0A964RQ21</accession>
<gene>
    <name evidence="2" type="ORF">GKZ28_18950</name>
</gene>
<feature type="transmembrane region" description="Helical" evidence="1">
    <location>
        <begin position="189"/>
        <end position="205"/>
    </location>
</feature>
<proteinExistence type="predicted"/>
<dbReference type="AlphaFoldDB" id="A0A964RQ21"/>
<feature type="transmembrane region" description="Helical" evidence="1">
    <location>
        <begin position="326"/>
        <end position="351"/>
    </location>
</feature>
<evidence type="ECO:0000313" key="2">
    <source>
        <dbReference type="EMBL" id="MVX65761.1"/>
    </source>
</evidence>
<dbReference type="RefSeq" id="WP_160360446.1">
    <property type="nucleotide sequence ID" value="NZ_WSRQ01000037.1"/>
</dbReference>
<dbReference type="Proteomes" id="UP000656077">
    <property type="component" value="Unassembled WGS sequence"/>
</dbReference>
<organism evidence="2 3">
    <name type="scientific">Clostridium chromiireducens</name>
    <dbReference type="NCBI Taxonomy" id="225345"/>
    <lineage>
        <taxon>Bacteria</taxon>
        <taxon>Bacillati</taxon>
        <taxon>Bacillota</taxon>
        <taxon>Clostridia</taxon>
        <taxon>Eubacteriales</taxon>
        <taxon>Clostridiaceae</taxon>
        <taxon>Clostridium</taxon>
    </lineage>
</organism>
<dbReference type="PANTHER" id="PTHR38457">
    <property type="entry name" value="REGULATOR ABRB-RELATED"/>
    <property type="match status" value="1"/>
</dbReference>
<evidence type="ECO:0000313" key="3">
    <source>
        <dbReference type="Proteomes" id="UP000656077"/>
    </source>
</evidence>
<protein>
    <submittedName>
        <fullName evidence="2">Membrane-spanning protein</fullName>
    </submittedName>
</protein>
<feature type="transmembrane region" description="Helical" evidence="1">
    <location>
        <begin position="144"/>
        <end position="161"/>
    </location>
</feature>
<keyword evidence="1" id="KW-0812">Transmembrane</keyword>
<feature type="transmembrane region" description="Helical" evidence="1">
    <location>
        <begin position="267"/>
        <end position="288"/>
    </location>
</feature>
<dbReference type="GO" id="GO:0016020">
    <property type="term" value="C:membrane"/>
    <property type="evidence" value="ECO:0007669"/>
    <property type="project" value="InterPro"/>
</dbReference>
<sequence length="353" mass="38244">MNLFYLFLTLAIGSFFGLAAAKMKIPGGLMVGAIVGVATLNIFFGSTYVPSQTKLFVQIIAGAFIGCIMEKSDVKRIPAIVKPTVIMILGFFVLNLFAGLLIHMVSPLDLVTSLMSVVPGGISDTPIIAAGMGADAPKVAVMQMARQILGIGIFPVLILAYDNRKKATQKDGEREANTEKRKKSKTKSWQSFICTIIIATIAGIIGKMTGIPAGSFVFPIIAVLILKLVFDFAYIPRWAKKCAQVLSGCYLGSIIVLRDVLELRYLLIPLIIIVLAYMANCLFTGMIIRKTCGFTRKESMLITTPAGASDMALISADMGVENTDVIIMQVLRAVIVMTFFPQIINLIVYLIGK</sequence>
<feature type="transmembrane region" description="Helical" evidence="1">
    <location>
        <begin position="211"/>
        <end position="230"/>
    </location>
</feature>
<evidence type="ECO:0000256" key="1">
    <source>
        <dbReference type="SAM" id="Phobius"/>
    </source>
</evidence>
<feature type="transmembrane region" description="Helical" evidence="1">
    <location>
        <begin position="242"/>
        <end position="261"/>
    </location>
</feature>
<dbReference type="PANTHER" id="PTHR38457:SF1">
    <property type="entry name" value="REGULATOR ABRB-RELATED"/>
    <property type="match status" value="1"/>
</dbReference>
<feature type="transmembrane region" description="Helical" evidence="1">
    <location>
        <begin position="84"/>
        <end position="105"/>
    </location>
</feature>